<sequence>MDDQTKALANPKERSPTEPVRSRWTPKPEQILILESIFNSGMVNPPKDETVRIRKLLEKFGTVGDANVFYWFQNRRSRSRRRQRQLQASLAAATNTALSFYEPSPSSSSSSSSSNGVFFTCSSTSSASSSSSSCSNFLVDDNADDLFSISRQMTNQNSSYSSSAFSQLHFHPGYMTVYINGMASEVPRGPIDMKAMFGLDVMLVNSNGELVPMNEFGILLQGLQMGESYFLVSYT</sequence>
<evidence type="ECO:0000313" key="2">
    <source>
        <dbReference type="Proteomes" id="UP000827976"/>
    </source>
</evidence>
<keyword evidence="1" id="KW-0238">DNA-binding</keyword>
<keyword evidence="1" id="KW-0371">Homeobox</keyword>
<reference evidence="2" key="1">
    <citation type="journal article" date="2022" name="Nat. Commun.">
        <title>Chromosome evolution and the genetic basis of agronomically important traits in greater yam.</title>
        <authorList>
            <person name="Bredeson J.V."/>
            <person name="Lyons J.B."/>
            <person name="Oniyinde I.O."/>
            <person name="Okereke N.R."/>
            <person name="Kolade O."/>
            <person name="Nnabue I."/>
            <person name="Nwadili C.O."/>
            <person name="Hribova E."/>
            <person name="Parker M."/>
            <person name="Nwogha J."/>
            <person name="Shu S."/>
            <person name="Carlson J."/>
            <person name="Kariba R."/>
            <person name="Muthemba S."/>
            <person name="Knop K."/>
            <person name="Barton G.J."/>
            <person name="Sherwood A.V."/>
            <person name="Lopez-Montes A."/>
            <person name="Asiedu R."/>
            <person name="Jamnadass R."/>
            <person name="Muchugi A."/>
            <person name="Goodstein D."/>
            <person name="Egesi C.N."/>
            <person name="Featherston J."/>
            <person name="Asfaw A."/>
            <person name="Simpson G.G."/>
            <person name="Dolezel J."/>
            <person name="Hendre P.S."/>
            <person name="Van Deynze A."/>
            <person name="Kumar P.L."/>
            <person name="Obidiegwu J.E."/>
            <person name="Bhattacharjee R."/>
            <person name="Rokhsar D.S."/>
        </authorList>
    </citation>
    <scope>NUCLEOTIDE SEQUENCE [LARGE SCALE GENOMIC DNA]</scope>
    <source>
        <strain evidence="2">cv. TDa95/00328</strain>
    </source>
</reference>
<organism evidence="1 2">
    <name type="scientific">Dioscorea alata</name>
    <name type="common">Purple yam</name>
    <dbReference type="NCBI Taxonomy" id="55571"/>
    <lineage>
        <taxon>Eukaryota</taxon>
        <taxon>Viridiplantae</taxon>
        <taxon>Streptophyta</taxon>
        <taxon>Embryophyta</taxon>
        <taxon>Tracheophyta</taxon>
        <taxon>Spermatophyta</taxon>
        <taxon>Magnoliopsida</taxon>
        <taxon>Liliopsida</taxon>
        <taxon>Dioscoreales</taxon>
        <taxon>Dioscoreaceae</taxon>
        <taxon>Dioscorea</taxon>
    </lineage>
</organism>
<dbReference type="EMBL" id="CM037022">
    <property type="protein sequence ID" value="KAH7667384.1"/>
    <property type="molecule type" value="Genomic_DNA"/>
</dbReference>
<proteinExistence type="predicted"/>
<accession>A0ACB7V2G1</accession>
<protein>
    <submittedName>
        <fullName evidence="1">Homeobox domain-containing protein</fullName>
    </submittedName>
</protein>
<name>A0ACB7V2G1_DIOAL</name>
<evidence type="ECO:0000313" key="1">
    <source>
        <dbReference type="EMBL" id="KAH7667384.1"/>
    </source>
</evidence>
<gene>
    <name evidence="1" type="ORF">IHE45_12G055000</name>
</gene>
<dbReference type="Proteomes" id="UP000827976">
    <property type="component" value="Chromosome 12"/>
</dbReference>
<comment type="caution">
    <text evidence="1">The sequence shown here is derived from an EMBL/GenBank/DDBJ whole genome shotgun (WGS) entry which is preliminary data.</text>
</comment>
<keyword evidence="2" id="KW-1185">Reference proteome</keyword>